<organism evidence="1 2">
    <name type="scientific">Rhamnella rubrinervis</name>
    <dbReference type="NCBI Taxonomy" id="2594499"/>
    <lineage>
        <taxon>Eukaryota</taxon>
        <taxon>Viridiplantae</taxon>
        <taxon>Streptophyta</taxon>
        <taxon>Embryophyta</taxon>
        <taxon>Tracheophyta</taxon>
        <taxon>Spermatophyta</taxon>
        <taxon>Magnoliopsida</taxon>
        <taxon>eudicotyledons</taxon>
        <taxon>Gunneridae</taxon>
        <taxon>Pentapetalae</taxon>
        <taxon>rosids</taxon>
        <taxon>fabids</taxon>
        <taxon>Rosales</taxon>
        <taxon>Rhamnaceae</taxon>
        <taxon>rhamnoid group</taxon>
        <taxon>Rhamneae</taxon>
        <taxon>Rhamnella</taxon>
    </lineage>
</organism>
<sequence>MVWQARCVLFFEGKLNMYKLVSRFNVALEEFSLDKVGEDGKGYPASVSSQIKWRPPPLEWIKVNVDVAYSEKGSAAAMVVRKDDGKLLFLKRFARPDLNRKVEFVILADLLAKHSLSFGVCLFGDEYSVESIPPAILDLISAEHAFAAL</sequence>
<dbReference type="OrthoDB" id="1021825at2759"/>
<name>A0A8K0DQ00_9ROSA</name>
<dbReference type="AlphaFoldDB" id="A0A8K0DQ00"/>
<reference evidence="1" key="1">
    <citation type="submission" date="2020-03" db="EMBL/GenBank/DDBJ databases">
        <title>A high-quality chromosome-level genome assembly of a woody plant with both climbing and erect habits, Rhamnella rubrinervis.</title>
        <authorList>
            <person name="Lu Z."/>
            <person name="Yang Y."/>
            <person name="Zhu X."/>
            <person name="Sun Y."/>
        </authorList>
    </citation>
    <scope>NUCLEOTIDE SEQUENCE</scope>
    <source>
        <strain evidence="1">BYM</strain>
        <tissue evidence="1">Leaf</tissue>
    </source>
</reference>
<evidence type="ECO:0000313" key="1">
    <source>
        <dbReference type="EMBL" id="KAF3432149.1"/>
    </source>
</evidence>
<accession>A0A8K0DQ00</accession>
<proteinExistence type="predicted"/>
<keyword evidence="2" id="KW-1185">Reference proteome</keyword>
<gene>
    <name evidence="1" type="ORF">FNV43_RR26888</name>
</gene>
<evidence type="ECO:0000313" key="2">
    <source>
        <dbReference type="Proteomes" id="UP000796880"/>
    </source>
</evidence>
<dbReference type="Proteomes" id="UP000796880">
    <property type="component" value="Unassembled WGS sequence"/>
</dbReference>
<comment type="caution">
    <text evidence="1">The sequence shown here is derived from an EMBL/GenBank/DDBJ whole genome shotgun (WGS) entry which is preliminary data.</text>
</comment>
<protein>
    <recommendedName>
        <fullName evidence="3">RNase H type-1 domain-containing protein</fullName>
    </recommendedName>
</protein>
<evidence type="ECO:0008006" key="3">
    <source>
        <dbReference type="Google" id="ProtNLM"/>
    </source>
</evidence>
<dbReference type="EMBL" id="VOIH02000012">
    <property type="protein sequence ID" value="KAF3432149.1"/>
    <property type="molecule type" value="Genomic_DNA"/>
</dbReference>